<dbReference type="InterPro" id="IPR002376">
    <property type="entry name" value="Formyl_transf_N"/>
</dbReference>
<dbReference type="PANTHER" id="PTHR43369:SF2">
    <property type="entry name" value="PHOSPHORIBOSYLGLYCINAMIDE FORMYLTRANSFERASE"/>
    <property type="match status" value="1"/>
</dbReference>
<dbReference type="Proteomes" id="UP000248090">
    <property type="component" value="Unassembled WGS sequence"/>
</dbReference>
<evidence type="ECO:0000256" key="3">
    <source>
        <dbReference type="ARBA" id="ARBA00022755"/>
    </source>
</evidence>
<evidence type="ECO:0000256" key="2">
    <source>
        <dbReference type="ARBA" id="ARBA00022679"/>
    </source>
</evidence>
<sequence>MKRLVVLISGSGSNLQAILDYLAQGTCPAQVTAVISNKSDAYGLERARNAGIPTFSLSHKDFSSREAFDAELMTLIDSQHPDLVILAGFMRILTPEFTRHYSGRLFNIHPSLLPKYKGLNTHQRAIEAGDKLHGATVHFVTEELDGGPLIVQGQLDINPEDNPDSLAQRVHILEHQIYPMAIDWYCCDRLTLSPDGTVLLDNASLPSTGHIHRSS</sequence>
<comment type="function">
    <text evidence="6">Catalyzes the transfer of a formyl group from 10-formyltetrahydrofolate to 5-phospho-ribosyl-glycinamide (GAR), producing 5-phospho-ribosyl-N-formylglycinamide (FGAR) and tetrahydrofolate.</text>
</comment>
<evidence type="ECO:0000256" key="5">
    <source>
        <dbReference type="ARBA" id="ARBA00047664"/>
    </source>
</evidence>
<evidence type="ECO:0000256" key="6">
    <source>
        <dbReference type="HAMAP-Rule" id="MF_01930"/>
    </source>
</evidence>
<dbReference type="RefSeq" id="WP_110187391.1">
    <property type="nucleotide sequence ID" value="NZ_CP177354.1"/>
</dbReference>
<proteinExistence type="inferred from homology"/>
<feature type="active site" description="Proton donor" evidence="6">
    <location>
        <position position="109"/>
    </location>
</feature>
<evidence type="ECO:0000256" key="1">
    <source>
        <dbReference type="ARBA" id="ARBA00005054"/>
    </source>
</evidence>
<protein>
    <recommendedName>
        <fullName evidence="6">Phosphoribosylglycinamide formyltransferase</fullName>
        <ecNumber evidence="6">2.1.2.2</ecNumber>
    </recommendedName>
    <alternativeName>
        <fullName evidence="6">5'-phosphoribosylglycinamide transformylase</fullName>
    </alternativeName>
    <alternativeName>
        <fullName evidence="6">GAR transformylase</fullName>
        <shortName evidence="6">GART</shortName>
    </alternativeName>
</protein>
<feature type="domain" description="Formyl transferase N-terminal" evidence="7">
    <location>
        <begin position="2"/>
        <end position="182"/>
    </location>
</feature>
<dbReference type="NCBIfam" id="TIGR00639">
    <property type="entry name" value="PurN"/>
    <property type="match status" value="1"/>
</dbReference>
<feature type="site" description="Raises pKa of active site His" evidence="6">
    <location>
        <position position="145"/>
    </location>
</feature>
<comment type="similarity">
    <text evidence="4 6">Belongs to the GART family.</text>
</comment>
<dbReference type="Pfam" id="PF00551">
    <property type="entry name" value="Formyl_trans_N"/>
    <property type="match status" value="1"/>
</dbReference>
<dbReference type="SUPFAM" id="SSF53328">
    <property type="entry name" value="Formyltransferase"/>
    <property type="match status" value="1"/>
</dbReference>
<dbReference type="EMBL" id="LAPT01000047">
    <property type="protein sequence ID" value="PXF31199.1"/>
    <property type="molecule type" value="Genomic_DNA"/>
</dbReference>
<name>A0ABX5LYI3_9GAMM</name>
<evidence type="ECO:0000256" key="4">
    <source>
        <dbReference type="ARBA" id="ARBA00038440"/>
    </source>
</evidence>
<feature type="binding site" evidence="6">
    <location>
        <position position="65"/>
    </location>
    <ligand>
        <name>(6R)-10-formyltetrahydrofolate</name>
        <dbReference type="ChEBI" id="CHEBI:195366"/>
    </ligand>
</feature>
<comment type="catalytic activity">
    <reaction evidence="5 6">
        <text>N(1)-(5-phospho-beta-D-ribosyl)glycinamide + (6R)-10-formyltetrahydrofolate = N(2)-formyl-N(1)-(5-phospho-beta-D-ribosyl)glycinamide + (6S)-5,6,7,8-tetrahydrofolate + H(+)</text>
        <dbReference type="Rhea" id="RHEA:15053"/>
        <dbReference type="ChEBI" id="CHEBI:15378"/>
        <dbReference type="ChEBI" id="CHEBI:57453"/>
        <dbReference type="ChEBI" id="CHEBI:143788"/>
        <dbReference type="ChEBI" id="CHEBI:147286"/>
        <dbReference type="ChEBI" id="CHEBI:195366"/>
        <dbReference type="EC" id="2.1.2.2"/>
    </reaction>
</comment>
<feature type="binding site" evidence="6">
    <location>
        <begin position="12"/>
        <end position="14"/>
    </location>
    <ligand>
        <name>N(1)-(5-phospho-beta-D-ribosyl)glycinamide</name>
        <dbReference type="ChEBI" id="CHEBI:143788"/>
    </ligand>
</feature>
<feature type="binding site" evidence="6">
    <location>
        <position position="107"/>
    </location>
    <ligand>
        <name>(6R)-10-formyltetrahydrofolate</name>
        <dbReference type="ChEBI" id="CHEBI:195366"/>
    </ligand>
</feature>
<evidence type="ECO:0000259" key="7">
    <source>
        <dbReference type="Pfam" id="PF00551"/>
    </source>
</evidence>
<dbReference type="PROSITE" id="PS00373">
    <property type="entry name" value="GART"/>
    <property type="match status" value="1"/>
</dbReference>
<comment type="pathway">
    <text evidence="1 6">Purine metabolism; IMP biosynthesis via de novo pathway; N(2)-formyl-N(1)-(5-phospho-D-ribosyl)glycinamide from N(1)-(5-phospho-D-ribosyl)glycinamide (10-formyl THF route): step 1/1.</text>
</comment>
<comment type="caution">
    <text evidence="8">The sequence shown here is derived from an EMBL/GenBank/DDBJ whole genome shotgun (WGS) entry which is preliminary data.</text>
</comment>
<evidence type="ECO:0000313" key="8">
    <source>
        <dbReference type="EMBL" id="PXF31199.1"/>
    </source>
</evidence>
<dbReference type="EC" id="2.1.2.2" evidence="6"/>
<dbReference type="InterPro" id="IPR036477">
    <property type="entry name" value="Formyl_transf_N_sf"/>
</dbReference>
<dbReference type="InterPro" id="IPR004607">
    <property type="entry name" value="GART"/>
</dbReference>
<dbReference type="PANTHER" id="PTHR43369">
    <property type="entry name" value="PHOSPHORIBOSYLGLYCINAMIDE FORMYLTRANSFERASE"/>
    <property type="match status" value="1"/>
</dbReference>
<feature type="binding site" evidence="6">
    <location>
        <begin position="90"/>
        <end position="93"/>
    </location>
    <ligand>
        <name>(6R)-10-formyltetrahydrofolate</name>
        <dbReference type="ChEBI" id="CHEBI:195366"/>
    </ligand>
</feature>
<dbReference type="Gene3D" id="3.40.50.170">
    <property type="entry name" value="Formyl transferase, N-terminal domain"/>
    <property type="match status" value="1"/>
</dbReference>
<organism evidence="8 9">
    <name type="scientific">Pokkaliibacter plantistimulans</name>
    <dbReference type="NCBI Taxonomy" id="1635171"/>
    <lineage>
        <taxon>Bacteria</taxon>
        <taxon>Pseudomonadati</taxon>
        <taxon>Pseudomonadota</taxon>
        <taxon>Gammaproteobacteria</taxon>
        <taxon>Oceanospirillales</taxon>
        <taxon>Balneatrichaceae</taxon>
        <taxon>Pokkaliibacter</taxon>
    </lineage>
</organism>
<evidence type="ECO:0000313" key="9">
    <source>
        <dbReference type="Proteomes" id="UP000248090"/>
    </source>
</evidence>
<accession>A0ABX5LYI3</accession>
<dbReference type="HAMAP" id="MF_01930">
    <property type="entry name" value="PurN"/>
    <property type="match status" value="1"/>
</dbReference>
<reference evidence="8 9" key="1">
    <citation type="submission" date="2015-03" db="EMBL/GenBank/DDBJ databases">
        <authorList>
            <person name="Krishnan R."/>
            <person name="Midha S."/>
            <person name="Patil P.B."/>
            <person name="Rameshkumar N."/>
        </authorList>
    </citation>
    <scope>NUCLEOTIDE SEQUENCE [LARGE SCALE GENOMIC DNA]</scope>
    <source>
        <strain evidence="8 9">L1E11</strain>
    </source>
</reference>
<gene>
    <name evidence="6" type="primary">purN</name>
    <name evidence="8" type="ORF">WH50_11230</name>
</gene>
<keyword evidence="9" id="KW-1185">Reference proteome</keyword>
<dbReference type="InterPro" id="IPR001555">
    <property type="entry name" value="GART_AS"/>
</dbReference>
<dbReference type="CDD" id="cd08645">
    <property type="entry name" value="FMT_core_GART"/>
    <property type="match status" value="1"/>
</dbReference>
<keyword evidence="3 6" id="KW-0658">Purine biosynthesis</keyword>
<keyword evidence="2 6" id="KW-0808">Transferase</keyword>